<name>A0ABY7GWX6_9BACT</name>
<organism evidence="2 3">
    <name type="scientific">Nannocystis punicea</name>
    <dbReference type="NCBI Taxonomy" id="2995304"/>
    <lineage>
        <taxon>Bacteria</taxon>
        <taxon>Pseudomonadati</taxon>
        <taxon>Myxococcota</taxon>
        <taxon>Polyangia</taxon>
        <taxon>Nannocystales</taxon>
        <taxon>Nannocystaceae</taxon>
        <taxon>Nannocystis</taxon>
    </lineage>
</organism>
<dbReference type="RefSeq" id="WP_269033824.1">
    <property type="nucleotide sequence ID" value="NZ_CP114040.1"/>
</dbReference>
<proteinExistence type="predicted"/>
<evidence type="ECO:0000313" key="3">
    <source>
        <dbReference type="Proteomes" id="UP001164459"/>
    </source>
</evidence>
<gene>
    <name evidence="2" type="ORF">O0S08_35205</name>
</gene>
<keyword evidence="1" id="KW-0812">Transmembrane</keyword>
<keyword evidence="1" id="KW-1133">Transmembrane helix</keyword>
<feature type="transmembrane region" description="Helical" evidence="1">
    <location>
        <begin position="52"/>
        <end position="73"/>
    </location>
</feature>
<dbReference type="EMBL" id="CP114040">
    <property type="protein sequence ID" value="WAS91461.1"/>
    <property type="molecule type" value="Genomic_DNA"/>
</dbReference>
<protein>
    <submittedName>
        <fullName evidence="2">Uncharacterized protein</fullName>
    </submittedName>
</protein>
<evidence type="ECO:0000256" key="1">
    <source>
        <dbReference type="SAM" id="Phobius"/>
    </source>
</evidence>
<feature type="transmembrane region" description="Helical" evidence="1">
    <location>
        <begin position="20"/>
        <end position="45"/>
    </location>
</feature>
<sequence>MVVVVSLVVPGSTPVIVESTVVVVVVSLVVPGSTPVIVESTVVVAAVSPSDLVVGSPVIGVPVVGAPVVVVSAIGSEELVAFVVLASVVVSLPGVGPQANRASAARVQGPGRRDGDIRAAYHLQSRTRGGRRGGAHGLMQASLPCTARHC</sequence>
<keyword evidence="3" id="KW-1185">Reference proteome</keyword>
<accession>A0ABY7GWX6</accession>
<feature type="transmembrane region" description="Helical" evidence="1">
    <location>
        <begin position="79"/>
        <end position="96"/>
    </location>
</feature>
<reference evidence="2" key="1">
    <citation type="submission" date="2022-11" db="EMBL/GenBank/DDBJ databases">
        <title>Minimal conservation of predation-associated metabolite biosynthetic gene clusters underscores biosynthetic potential of Myxococcota including descriptions for ten novel species: Archangium lansinium sp. nov., Myxococcus landrumus sp. nov., Nannocystis bai.</title>
        <authorList>
            <person name="Ahearne A."/>
            <person name="Stevens C."/>
            <person name="Dowd S."/>
        </authorList>
    </citation>
    <scope>NUCLEOTIDE SEQUENCE</scope>
    <source>
        <strain evidence="2">Fl3</strain>
    </source>
</reference>
<keyword evidence="1" id="KW-0472">Membrane</keyword>
<evidence type="ECO:0000313" key="2">
    <source>
        <dbReference type="EMBL" id="WAS91461.1"/>
    </source>
</evidence>
<dbReference type="Proteomes" id="UP001164459">
    <property type="component" value="Chromosome"/>
</dbReference>